<evidence type="ECO:0000313" key="3">
    <source>
        <dbReference type="Proteomes" id="UP000658320"/>
    </source>
</evidence>
<reference evidence="2" key="2">
    <citation type="submission" date="2020-09" db="EMBL/GenBank/DDBJ databases">
        <authorList>
            <person name="Sun Q."/>
            <person name="Ohkuma M."/>
        </authorList>
    </citation>
    <scope>NUCLEOTIDE SEQUENCE</scope>
    <source>
        <strain evidence="2">JCM 4346</strain>
    </source>
</reference>
<gene>
    <name evidence="2" type="ORF">GCM10010251_63800</name>
</gene>
<dbReference type="AlphaFoldDB" id="A0A918FHS6"/>
<feature type="transmembrane region" description="Helical" evidence="1">
    <location>
        <begin position="94"/>
        <end position="114"/>
    </location>
</feature>
<reference evidence="2" key="1">
    <citation type="journal article" date="2014" name="Int. J. Syst. Evol. Microbiol.">
        <title>Complete genome sequence of Corynebacterium casei LMG S-19264T (=DSM 44701T), isolated from a smear-ripened cheese.</title>
        <authorList>
            <consortium name="US DOE Joint Genome Institute (JGI-PGF)"/>
            <person name="Walter F."/>
            <person name="Albersmeier A."/>
            <person name="Kalinowski J."/>
            <person name="Ruckert C."/>
        </authorList>
    </citation>
    <scope>NUCLEOTIDE SEQUENCE</scope>
    <source>
        <strain evidence="2">JCM 4346</strain>
    </source>
</reference>
<name>A0A918FHS6_9ACTN</name>
<dbReference type="Proteomes" id="UP000658320">
    <property type="component" value="Unassembled WGS sequence"/>
</dbReference>
<sequence>MSDPSHREAAGVDLGNEVEGYLLWQARITEAERRAREFVAPMEWATTAQRDEIEQHYVADSLNRARGDLERVAARCVSLRGEYERRYRTLRLRCVGWAVATNAGLVALVASFAFRWR</sequence>
<keyword evidence="1" id="KW-0812">Transmembrane</keyword>
<keyword evidence="3" id="KW-1185">Reference proteome</keyword>
<accession>A0A918FHS6</accession>
<comment type="caution">
    <text evidence="2">The sequence shown here is derived from an EMBL/GenBank/DDBJ whole genome shotgun (WGS) entry which is preliminary data.</text>
</comment>
<keyword evidence="1" id="KW-1133">Transmembrane helix</keyword>
<dbReference type="EMBL" id="BMSX01000017">
    <property type="protein sequence ID" value="GGR38500.1"/>
    <property type="molecule type" value="Genomic_DNA"/>
</dbReference>
<proteinExistence type="predicted"/>
<evidence type="ECO:0008006" key="4">
    <source>
        <dbReference type="Google" id="ProtNLM"/>
    </source>
</evidence>
<evidence type="ECO:0000313" key="2">
    <source>
        <dbReference type="EMBL" id="GGR38500.1"/>
    </source>
</evidence>
<keyword evidence="1" id="KW-0472">Membrane</keyword>
<dbReference type="RefSeq" id="WP_189941234.1">
    <property type="nucleotide sequence ID" value="NZ_BMSX01000017.1"/>
</dbReference>
<protein>
    <recommendedName>
        <fullName evidence="4">Cytochrome C oxidase subunit I</fullName>
    </recommendedName>
</protein>
<evidence type="ECO:0000256" key="1">
    <source>
        <dbReference type="SAM" id="Phobius"/>
    </source>
</evidence>
<organism evidence="2 3">
    <name type="scientific">Streptomyces aurantiogriseus</name>
    <dbReference type="NCBI Taxonomy" id="66870"/>
    <lineage>
        <taxon>Bacteria</taxon>
        <taxon>Bacillati</taxon>
        <taxon>Actinomycetota</taxon>
        <taxon>Actinomycetes</taxon>
        <taxon>Kitasatosporales</taxon>
        <taxon>Streptomycetaceae</taxon>
        <taxon>Streptomyces</taxon>
    </lineage>
</organism>